<evidence type="ECO:0000256" key="3">
    <source>
        <dbReference type="SAM" id="Phobius"/>
    </source>
</evidence>
<dbReference type="InterPro" id="IPR000859">
    <property type="entry name" value="CUB_dom"/>
</dbReference>
<feature type="domain" description="CUB" evidence="5">
    <location>
        <begin position="38"/>
        <end position="132"/>
    </location>
</feature>
<comment type="caution">
    <text evidence="2">Lacks conserved residue(s) required for the propagation of feature annotation.</text>
</comment>
<dbReference type="OrthoDB" id="47276at2759"/>
<feature type="signal peptide" evidence="4">
    <location>
        <begin position="1"/>
        <end position="19"/>
    </location>
</feature>
<evidence type="ECO:0000259" key="5">
    <source>
        <dbReference type="PROSITE" id="PS01180"/>
    </source>
</evidence>
<feature type="transmembrane region" description="Helical" evidence="3">
    <location>
        <begin position="246"/>
        <end position="271"/>
    </location>
</feature>
<reference evidence="6 7" key="1">
    <citation type="submission" date="2020-08" db="EMBL/GenBank/DDBJ databases">
        <title>Aphidius gifuensis genome sequencing and assembly.</title>
        <authorList>
            <person name="Du Z."/>
        </authorList>
    </citation>
    <scope>NUCLEOTIDE SEQUENCE [LARGE SCALE GENOMIC DNA]</scope>
    <source>
        <strain evidence="6">YNYX2018</strain>
        <tissue evidence="6">Adults</tissue>
    </source>
</reference>
<dbReference type="InterPro" id="IPR002172">
    <property type="entry name" value="LDrepeatLR_classA_rpt"/>
</dbReference>
<evidence type="ECO:0000256" key="1">
    <source>
        <dbReference type="ARBA" id="ARBA00023157"/>
    </source>
</evidence>
<keyword evidence="7" id="KW-1185">Reference proteome</keyword>
<comment type="caution">
    <text evidence="6">The sequence shown here is derived from an EMBL/GenBank/DDBJ whole genome shotgun (WGS) entry which is preliminary data.</text>
</comment>
<sequence length="334" mass="39175">MKIYIIFLFVIFNVKFVTSWEKYQNSKNYFHSGFWEYCSQVAKEKPPKSLKTFSNNIYELPGLVFHPDELIHWLDTVVSLNCTFNIKAPPGKKLFAMVQSMKFDSFCGDYCCSDSIEFKTDVNIKQGPYCGHFQQNNKDINTWPLDNNKHEINKYYKHDKFGVYSNNGEIQMTIYFSKKSIQRKYYDDLVIVFTTYSDCSKDKIDKLIISPLRVDDVCLSKKFICDGIKNCPDQICDDEKNCDDFFWEHIIIVEIILIIILVIILTVFYFWKIKKNSCHTVQNDDQVRPRSFLNQQISVISAPTNCPNIDPPPTYESLFERQSIPPTDDRSLNE</sequence>
<accession>A0A834Y0D0</accession>
<keyword evidence="3" id="KW-1133">Transmembrane helix</keyword>
<keyword evidence="3" id="KW-0812">Transmembrane</keyword>
<evidence type="ECO:0000256" key="2">
    <source>
        <dbReference type="PROSITE-ProRule" id="PRU00059"/>
    </source>
</evidence>
<keyword evidence="3" id="KW-0472">Membrane</keyword>
<feature type="chain" id="PRO_5032385340" description="CUB domain-containing protein" evidence="4">
    <location>
        <begin position="20"/>
        <end position="334"/>
    </location>
</feature>
<organism evidence="6 7">
    <name type="scientific">Aphidius gifuensis</name>
    <name type="common">Parasitoid wasp</name>
    <dbReference type="NCBI Taxonomy" id="684658"/>
    <lineage>
        <taxon>Eukaryota</taxon>
        <taxon>Metazoa</taxon>
        <taxon>Ecdysozoa</taxon>
        <taxon>Arthropoda</taxon>
        <taxon>Hexapoda</taxon>
        <taxon>Insecta</taxon>
        <taxon>Pterygota</taxon>
        <taxon>Neoptera</taxon>
        <taxon>Endopterygota</taxon>
        <taxon>Hymenoptera</taxon>
        <taxon>Apocrita</taxon>
        <taxon>Ichneumonoidea</taxon>
        <taxon>Braconidae</taxon>
        <taxon>Aphidiinae</taxon>
        <taxon>Aphidius</taxon>
    </lineage>
</organism>
<dbReference type="AlphaFoldDB" id="A0A834Y0D0"/>
<evidence type="ECO:0000313" key="7">
    <source>
        <dbReference type="Proteomes" id="UP000639338"/>
    </source>
</evidence>
<keyword evidence="1" id="KW-1015">Disulfide bond</keyword>
<protein>
    <recommendedName>
        <fullName evidence="5">CUB domain-containing protein</fullName>
    </recommendedName>
</protein>
<name>A0A834Y0D0_APHGI</name>
<dbReference type="Proteomes" id="UP000639338">
    <property type="component" value="Unassembled WGS sequence"/>
</dbReference>
<dbReference type="PROSITE" id="PS01180">
    <property type="entry name" value="CUB"/>
    <property type="match status" value="1"/>
</dbReference>
<dbReference type="EMBL" id="JACMRX010000002">
    <property type="protein sequence ID" value="KAF7994599.1"/>
    <property type="molecule type" value="Genomic_DNA"/>
</dbReference>
<evidence type="ECO:0000256" key="4">
    <source>
        <dbReference type="SAM" id="SignalP"/>
    </source>
</evidence>
<keyword evidence="4" id="KW-0732">Signal</keyword>
<evidence type="ECO:0000313" key="6">
    <source>
        <dbReference type="EMBL" id="KAF7994599.1"/>
    </source>
</evidence>
<proteinExistence type="predicted"/>
<dbReference type="CDD" id="cd00112">
    <property type="entry name" value="LDLa"/>
    <property type="match status" value="1"/>
</dbReference>
<gene>
    <name evidence="6" type="ORF">HCN44_004071</name>
</gene>